<accession>X0WK31</accession>
<dbReference type="Gene3D" id="3.40.50.620">
    <property type="entry name" value="HUPs"/>
    <property type="match status" value="1"/>
</dbReference>
<dbReference type="EMBL" id="BARS01040006">
    <property type="protein sequence ID" value="GAG30985.1"/>
    <property type="molecule type" value="Genomic_DNA"/>
</dbReference>
<evidence type="ECO:0000256" key="2">
    <source>
        <dbReference type="ARBA" id="ARBA00022741"/>
    </source>
</evidence>
<dbReference type="GO" id="GO:0006423">
    <property type="term" value="P:cysteinyl-tRNA aminoacylation"/>
    <property type="evidence" value="ECO:0007669"/>
    <property type="project" value="TreeGrafter"/>
</dbReference>
<evidence type="ECO:0000256" key="1">
    <source>
        <dbReference type="ARBA" id="ARBA00022598"/>
    </source>
</evidence>
<sequence>MKIYNSLSAKKEEFKPRGDEVTMYVCGINPYDDAHIGHALSYIFFDVVRR</sequence>
<dbReference type="InterPro" id="IPR014729">
    <property type="entry name" value="Rossmann-like_a/b/a_fold"/>
</dbReference>
<dbReference type="PANTHER" id="PTHR10890">
    <property type="entry name" value="CYSTEINYL-TRNA SYNTHETASE"/>
    <property type="match status" value="1"/>
</dbReference>
<evidence type="ECO:0000313" key="5">
    <source>
        <dbReference type="EMBL" id="GAG30985.1"/>
    </source>
</evidence>
<organism evidence="5">
    <name type="scientific">marine sediment metagenome</name>
    <dbReference type="NCBI Taxonomy" id="412755"/>
    <lineage>
        <taxon>unclassified sequences</taxon>
        <taxon>metagenomes</taxon>
        <taxon>ecological metagenomes</taxon>
    </lineage>
</organism>
<keyword evidence="3" id="KW-0067">ATP-binding</keyword>
<gene>
    <name evidence="5" type="ORF">S01H1_61045</name>
</gene>
<dbReference type="PANTHER" id="PTHR10890:SF3">
    <property type="entry name" value="CYSTEINE--TRNA LIGASE, CYTOPLASMIC"/>
    <property type="match status" value="1"/>
</dbReference>
<keyword evidence="2" id="KW-0547">Nucleotide-binding</keyword>
<dbReference type="AlphaFoldDB" id="X0WK31"/>
<feature type="domain" description="tRNA synthetases class I catalytic" evidence="4">
    <location>
        <begin position="18"/>
        <end position="50"/>
    </location>
</feature>
<feature type="non-terminal residue" evidence="5">
    <location>
        <position position="50"/>
    </location>
</feature>
<dbReference type="GO" id="GO:0005524">
    <property type="term" value="F:ATP binding"/>
    <property type="evidence" value="ECO:0007669"/>
    <property type="project" value="UniProtKB-KW"/>
</dbReference>
<name>X0WK31_9ZZZZ</name>
<proteinExistence type="predicted"/>
<dbReference type="InterPro" id="IPR024909">
    <property type="entry name" value="Cys-tRNA/MSH_ligase"/>
</dbReference>
<dbReference type="SUPFAM" id="SSF52374">
    <property type="entry name" value="Nucleotidylyl transferase"/>
    <property type="match status" value="1"/>
</dbReference>
<protein>
    <recommendedName>
        <fullName evidence="4">tRNA synthetases class I catalytic domain-containing protein</fullName>
    </recommendedName>
</protein>
<evidence type="ECO:0000256" key="3">
    <source>
        <dbReference type="ARBA" id="ARBA00022840"/>
    </source>
</evidence>
<reference evidence="5" key="1">
    <citation type="journal article" date="2014" name="Front. Microbiol.">
        <title>High frequency of phylogenetically diverse reductive dehalogenase-homologous genes in deep subseafloor sedimentary metagenomes.</title>
        <authorList>
            <person name="Kawai M."/>
            <person name="Futagami T."/>
            <person name="Toyoda A."/>
            <person name="Takaki Y."/>
            <person name="Nishi S."/>
            <person name="Hori S."/>
            <person name="Arai W."/>
            <person name="Tsubouchi T."/>
            <person name="Morono Y."/>
            <person name="Uchiyama I."/>
            <person name="Ito T."/>
            <person name="Fujiyama A."/>
            <person name="Inagaki F."/>
            <person name="Takami H."/>
        </authorList>
    </citation>
    <scope>NUCLEOTIDE SEQUENCE</scope>
    <source>
        <strain evidence="5">Expedition CK06-06</strain>
    </source>
</reference>
<comment type="caution">
    <text evidence="5">The sequence shown here is derived from an EMBL/GenBank/DDBJ whole genome shotgun (WGS) entry which is preliminary data.</text>
</comment>
<dbReference type="GO" id="GO:0005737">
    <property type="term" value="C:cytoplasm"/>
    <property type="evidence" value="ECO:0007669"/>
    <property type="project" value="TreeGrafter"/>
</dbReference>
<dbReference type="InterPro" id="IPR032678">
    <property type="entry name" value="tRNA-synt_1_cat_dom"/>
</dbReference>
<evidence type="ECO:0000259" key="4">
    <source>
        <dbReference type="Pfam" id="PF01406"/>
    </source>
</evidence>
<dbReference type="Pfam" id="PF01406">
    <property type="entry name" value="tRNA-synt_1e"/>
    <property type="match status" value="1"/>
</dbReference>
<keyword evidence="1" id="KW-0436">Ligase</keyword>
<dbReference type="GO" id="GO:0004817">
    <property type="term" value="F:cysteine-tRNA ligase activity"/>
    <property type="evidence" value="ECO:0007669"/>
    <property type="project" value="TreeGrafter"/>
</dbReference>